<dbReference type="Ensembl" id="ENSPSNT00000022468.1">
    <property type="protein sequence ID" value="ENSPSNP00000019946.1"/>
    <property type="gene ID" value="ENSPSNG00000014632.1"/>
</dbReference>
<protein>
    <submittedName>
        <fullName evidence="2">Uncharacterized protein</fullName>
    </submittedName>
</protein>
<dbReference type="GeneTree" id="ENSGT01010000230188"/>
<organism evidence="2 3">
    <name type="scientific">Phocoena sinus</name>
    <name type="common">Vaquita</name>
    <dbReference type="NCBI Taxonomy" id="42100"/>
    <lineage>
        <taxon>Eukaryota</taxon>
        <taxon>Metazoa</taxon>
        <taxon>Chordata</taxon>
        <taxon>Craniata</taxon>
        <taxon>Vertebrata</taxon>
        <taxon>Euteleostomi</taxon>
        <taxon>Mammalia</taxon>
        <taxon>Eutheria</taxon>
        <taxon>Laurasiatheria</taxon>
        <taxon>Artiodactyla</taxon>
        <taxon>Whippomorpha</taxon>
        <taxon>Cetacea</taxon>
        <taxon>Odontoceti</taxon>
        <taxon>Phocoenidae</taxon>
        <taxon>Phocoena</taxon>
    </lineage>
</organism>
<reference evidence="2" key="3">
    <citation type="submission" date="2025-09" db="UniProtKB">
        <authorList>
            <consortium name="Ensembl"/>
        </authorList>
    </citation>
    <scope>IDENTIFICATION</scope>
</reference>
<evidence type="ECO:0000256" key="1">
    <source>
        <dbReference type="SAM" id="MobiDB-lite"/>
    </source>
</evidence>
<feature type="region of interest" description="Disordered" evidence="1">
    <location>
        <begin position="44"/>
        <end position="77"/>
    </location>
</feature>
<proteinExistence type="predicted"/>
<dbReference type="Proteomes" id="UP000694554">
    <property type="component" value="Chromosome X"/>
</dbReference>
<accession>A0A8C9C5M5</accession>
<sequence length="153" mass="16648">MRLTGKGSDLPKVTQLNLLKDLSPDLLNSLASLPLPLGGLCASHSLPEQKRPPMVSPPEAEHSAALGIRGEETDRPSRDPELMLVLNWEINASCGPLPGGTKQPSTQACLFLERAFDKSRGQYMKVLLHEGHSASAYMHVARAGFCFVLFCLR</sequence>
<dbReference type="AlphaFoldDB" id="A0A8C9C5M5"/>
<evidence type="ECO:0000313" key="3">
    <source>
        <dbReference type="Proteomes" id="UP000694554"/>
    </source>
</evidence>
<reference evidence="2" key="1">
    <citation type="submission" date="2019-08" db="EMBL/GenBank/DDBJ databases">
        <title>Phocoena sinus (Vaquita) genome, mPhoSin1, primary haplotype.</title>
        <authorList>
            <person name="Morin P."/>
            <person name="Mountcastle J."/>
            <person name="Fungtammasan C."/>
            <person name="Rhie A."/>
            <person name="Rojas-Bracho L."/>
            <person name="Smith C.R."/>
            <person name="Taylor B.L."/>
            <person name="Gulland F.M.D."/>
            <person name="Musser W."/>
            <person name="Houck M."/>
            <person name="Haase B."/>
            <person name="Paez S."/>
            <person name="Howe K."/>
            <person name="Torrance J."/>
            <person name="Formenti G."/>
            <person name="Phillippy A."/>
            <person name="Ryder O."/>
            <person name="Jarvis E.D."/>
            <person name="Fedrigo O."/>
        </authorList>
    </citation>
    <scope>NUCLEOTIDE SEQUENCE [LARGE SCALE GENOMIC DNA]</scope>
</reference>
<keyword evidence="3" id="KW-1185">Reference proteome</keyword>
<evidence type="ECO:0000313" key="2">
    <source>
        <dbReference type="Ensembl" id="ENSPSNP00000019946.1"/>
    </source>
</evidence>
<reference evidence="2" key="2">
    <citation type="submission" date="2025-08" db="UniProtKB">
        <authorList>
            <consortium name="Ensembl"/>
        </authorList>
    </citation>
    <scope>IDENTIFICATION</scope>
</reference>
<name>A0A8C9C5M5_PHOSS</name>